<dbReference type="EMBL" id="PUGF01000019">
    <property type="protein sequence ID" value="PRC91730.1"/>
    <property type="molecule type" value="Genomic_DNA"/>
</dbReference>
<keyword evidence="2" id="KW-1185">Reference proteome</keyword>
<evidence type="ECO:0000313" key="2">
    <source>
        <dbReference type="Proteomes" id="UP000237839"/>
    </source>
</evidence>
<reference evidence="1 2" key="1">
    <citation type="submission" date="2018-02" db="EMBL/GenBank/DDBJ databases">
        <title>Solimicrobium silvestre gen. nov., sp. nov., isolated from alpine forest soil.</title>
        <authorList>
            <person name="Margesin R."/>
            <person name="Albuquerque L."/>
            <person name="Zhang D.-C."/>
            <person name="Froufe H.J.C."/>
            <person name="Severino R."/>
            <person name="Roxo I."/>
            <person name="Egas C."/>
            <person name="Da Costa M.S."/>
        </authorList>
    </citation>
    <scope>NUCLEOTIDE SEQUENCE [LARGE SCALE GENOMIC DNA]</scope>
    <source>
        <strain evidence="1 2">S20-91</strain>
    </source>
</reference>
<organism evidence="1 2">
    <name type="scientific">Solimicrobium silvestre</name>
    <dbReference type="NCBI Taxonomy" id="2099400"/>
    <lineage>
        <taxon>Bacteria</taxon>
        <taxon>Pseudomonadati</taxon>
        <taxon>Pseudomonadota</taxon>
        <taxon>Betaproteobacteria</taxon>
        <taxon>Burkholderiales</taxon>
        <taxon>Oxalobacteraceae</taxon>
        <taxon>Solimicrobium</taxon>
    </lineage>
</organism>
<dbReference type="Proteomes" id="UP000237839">
    <property type="component" value="Unassembled WGS sequence"/>
</dbReference>
<accession>A0A2S9GVJ4</accession>
<dbReference type="AlphaFoldDB" id="A0A2S9GVJ4"/>
<evidence type="ECO:0000313" key="1">
    <source>
        <dbReference type="EMBL" id="PRC91730.1"/>
    </source>
</evidence>
<proteinExistence type="predicted"/>
<protein>
    <submittedName>
        <fullName evidence="1">Uncharacterized protein</fullName>
    </submittedName>
</protein>
<comment type="caution">
    <text evidence="1">The sequence shown here is derived from an EMBL/GenBank/DDBJ whole genome shotgun (WGS) entry which is preliminary data.</text>
</comment>
<dbReference type="RefSeq" id="WP_105533239.1">
    <property type="nucleotide sequence ID" value="NZ_PUGF01000019.1"/>
</dbReference>
<name>A0A2S9GVJ4_9BURK</name>
<sequence>MTSIDQQHTQQLRPLITHLAVDTIDTYTQARDIVRDFSAIFEVLDHLALTDFSNERIAPILFRAGFCHATERLKFIDEKISEAYKTLDDLKTDSSPAFKTSSDAN</sequence>
<gene>
    <name evidence="1" type="ORF">S2091_3485</name>
</gene>